<keyword evidence="1" id="KW-1133">Transmembrane helix</keyword>
<organism evidence="2 3">
    <name type="scientific">Ancylostoma ceylanicum</name>
    <dbReference type="NCBI Taxonomy" id="53326"/>
    <lineage>
        <taxon>Eukaryota</taxon>
        <taxon>Metazoa</taxon>
        <taxon>Ecdysozoa</taxon>
        <taxon>Nematoda</taxon>
        <taxon>Chromadorea</taxon>
        <taxon>Rhabditida</taxon>
        <taxon>Rhabditina</taxon>
        <taxon>Rhabditomorpha</taxon>
        <taxon>Strongyloidea</taxon>
        <taxon>Ancylostomatidae</taxon>
        <taxon>Ancylostomatinae</taxon>
        <taxon>Ancylostoma</taxon>
    </lineage>
</organism>
<evidence type="ECO:0000256" key="1">
    <source>
        <dbReference type="SAM" id="Phobius"/>
    </source>
</evidence>
<dbReference type="AlphaFoldDB" id="A0A016SVP1"/>
<proteinExistence type="predicted"/>
<protein>
    <submittedName>
        <fullName evidence="2">Uncharacterized protein</fullName>
    </submittedName>
</protein>
<dbReference type="Proteomes" id="UP000024635">
    <property type="component" value="Unassembled WGS sequence"/>
</dbReference>
<name>A0A016SVP1_9BILA</name>
<feature type="transmembrane region" description="Helical" evidence="1">
    <location>
        <begin position="89"/>
        <end position="111"/>
    </location>
</feature>
<gene>
    <name evidence="2" type="primary">Acey_s0167.g130</name>
    <name evidence="2" type="ORF">Y032_0167g130</name>
</gene>
<sequence>MSLLNDLIMLRSYSTFQTIILLITLGGQIVAFMTYALFFITMTQSGTSSERIFFYGVSLYLTAQLCLCIERAIAVYYERTYESYVSARITCFILVIVVLLAALCGTLITSFPNAQNWPVLIFFCICASMCGMITITLRFQKYLCPMKSSASLQQKFQHKENKETMLIYASVSFNEILCSATMIVLFILLQTSNGKFELNASNIYADIIDFVRTCKPPGHTYDGPYVDAPGGYYIEIWDHLVLLLSVAVVRLREPFVAAFYAKGVGRVALDAHICTIATYFKVGSYRVLFVNAAVIYYWYKNKTIRGRAVHQFSVQNTTEKYFNDLKKSWLT</sequence>
<dbReference type="EMBL" id="JARK01001503">
    <property type="protein sequence ID" value="EYB94793.1"/>
    <property type="molecule type" value="Genomic_DNA"/>
</dbReference>
<reference evidence="3" key="1">
    <citation type="journal article" date="2015" name="Nat. Genet.">
        <title>The genome and transcriptome of the zoonotic hookworm Ancylostoma ceylanicum identify infection-specific gene families.</title>
        <authorList>
            <person name="Schwarz E.M."/>
            <person name="Hu Y."/>
            <person name="Antoshechkin I."/>
            <person name="Miller M.M."/>
            <person name="Sternberg P.W."/>
            <person name="Aroian R.V."/>
        </authorList>
    </citation>
    <scope>NUCLEOTIDE SEQUENCE</scope>
    <source>
        <strain evidence="3">HY135</strain>
    </source>
</reference>
<evidence type="ECO:0000313" key="3">
    <source>
        <dbReference type="Proteomes" id="UP000024635"/>
    </source>
</evidence>
<keyword evidence="1" id="KW-0812">Transmembrane</keyword>
<keyword evidence="3" id="KW-1185">Reference proteome</keyword>
<comment type="caution">
    <text evidence="2">The sequence shown here is derived from an EMBL/GenBank/DDBJ whole genome shotgun (WGS) entry which is preliminary data.</text>
</comment>
<feature type="transmembrane region" description="Helical" evidence="1">
    <location>
        <begin position="165"/>
        <end position="189"/>
    </location>
</feature>
<feature type="transmembrane region" description="Helical" evidence="1">
    <location>
        <begin position="20"/>
        <end position="40"/>
    </location>
</feature>
<feature type="transmembrane region" description="Helical" evidence="1">
    <location>
        <begin position="117"/>
        <end position="137"/>
    </location>
</feature>
<keyword evidence="1" id="KW-0472">Membrane</keyword>
<evidence type="ECO:0000313" key="2">
    <source>
        <dbReference type="EMBL" id="EYB94793.1"/>
    </source>
</evidence>
<accession>A0A016SVP1</accession>
<feature type="transmembrane region" description="Helical" evidence="1">
    <location>
        <begin position="52"/>
        <end position="77"/>
    </location>
</feature>